<keyword evidence="5" id="KW-0479">Metal-binding</keyword>
<evidence type="ECO:0000313" key="10">
    <source>
        <dbReference type="EMBL" id="SJZ31293.1"/>
    </source>
</evidence>
<dbReference type="Gene3D" id="3.40.50.11440">
    <property type="match status" value="1"/>
</dbReference>
<evidence type="ECO:0000256" key="5">
    <source>
        <dbReference type="ARBA" id="ARBA00022723"/>
    </source>
</evidence>
<comment type="cofactor">
    <cofactor evidence="1">
        <name>[4Fe-4S] cluster</name>
        <dbReference type="ChEBI" id="CHEBI:49883"/>
    </cofactor>
</comment>
<dbReference type="Pfam" id="PF04015">
    <property type="entry name" value="DUF362"/>
    <property type="match status" value="1"/>
</dbReference>
<dbReference type="InterPro" id="IPR017900">
    <property type="entry name" value="4Fe4S_Fe_S_CS"/>
</dbReference>
<dbReference type="RefSeq" id="WP_078808727.1">
    <property type="nucleotide sequence ID" value="NZ_FUWM01000003.1"/>
</dbReference>
<dbReference type="Pfam" id="PF12838">
    <property type="entry name" value="Fer4_7"/>
    <property type="match status" value="1"/>
</dbReference>
<evidence type="ECO:0000313" key="11">
    <source>
        <dbReference type="Proteomes" id="UP000190625"/>
    </source>
</evidence>
<evidence type="ECO:0000256" key="1">
    <source>
        <dbReference type="ARBA" id="ARBA00001966"/>
    </source>
</evidence>
<dbReference type="SUPFAM" id="SSF54862">
    <property type="entry name" value="4Fe-4S ferredoxins"/>
    <property type="match status" value="1"/>
</dbReference>
<keyword evidence="7" id="KW-0411">Iron-sulfur</keyword>
<dbReference type="InterPro" id="IPR017896">
    <property type="entry name" value="4Fe4S_Fe-S-bd"/>
</dbReference>
<feature type="domain" description="4Fe-4S ferredoxin-type" evidence="9">
    <location>
        <begin position="216"/>
        <end position="245"/>
    </location>
</feature>
<evidence type="ECO:0000256" key="4">
    <source>
        <dbReference type="ARBA" id="ARBA00022485"/>
    </source>
</evidence>
<dbReference type="AlphaFoldDB" id="A0A1T4JMA9"/>
<keyword evidence="6" id="KW-0408">Iron</keyword>
<keyword evidence="11" id="KW-1185">Reference proteome</keyword>
<evidence type="ECO:0000256" key="2">
    <source>
        <dbReference type="ARBA" id="ARBA00003532"/>
    </source>
</evidence>
<dbReference type="Proteomes" id="UP000190625">
    <property type="component" value="Unassembled WGS sequence"/>
</dbReference>
<accession>A0A1T4JMA9</accession>
<evidence type="ECO:0000256" key="7">
    <source>
        <dbReference type="ARBA" id="ARBA00023014"/>
    </source>
</evidence>
<proteinExistence type="predicted"/>
<evidence type="ECO:0000256" key="3">
    <source>
        <dbReference type="ARBA" id="ARBA00013529"/>
    </source>
</evidence>
<dbReference type="GO" id="GO:0046872">
    <property type="term" value="F:metal ion binding"/>
    <property type="evidence" value="ECO:0007669"/>
    <property type="project" value="UniProtKB-KW"/>
</dbReference>
<dbReference type="PANTHER" id="PTHR24960">
    <property type="entry name" value="PHOTOSYSTEM I IRON-SULFUR CENTER-RELATED"/>
    <property type="match status" value="1"/>
</dbReference>
<sequence>MAKSKVYYVDMKAKDKNNNLINKLSQLFYKAGFDELIEKDDLFGIKLHFGEEGNTGFIRPVFIRRLVEEIKKSQGKPFLTDANTLYVGTRANSIDHLNTAIANGFGYSTVQAPLVIADGLNGKNYREVEINQKHFDRVRIGSEICDADGILSVAHFKGHELTGFGGSIKNVGMGLGSRSGKQQMHAVVTSEITVEDCIACGKCAEWCPEDAFEIDDVSELNTEKCVGCGECMVTCPTDAIGIELVGESQEDMQERMTEYALGVIKDKEDKTGYINFVMDVSPLCDCVGWSDRPIVDDIGILASKDPVAIDQASADLINKQPGRKDSALKHNHGAGEDKFKGIHPEVDWTAQLAHGETIGLGSRDYELIKVD</sequence>
<evidence type="ECO:0000256" key="8">
    <source>
        <dbReference type="SAM" id="MobiDB-lite"/>
    </source>
</evidence>
<comment type="function">
    <text evidence="2">Ferredoxins are iron-sulfur proteins that transfer electrons in a wide variety of metabolic reactions.</text>
</comment>
<reference evidence="11" key="1">
    <citation type="submission" date="2017-02" db="EMBL/GenBank/DDBJ databases">
        <authorList>
            <person name="Varghese N."/>
            <person name="Submissions S."/>
        </authorList>
    </citation>
    <scope>NUCLEOTIDE SEQUENCE [LARGE SCALE GENOMIC DNA]</scope>
    <source>
        <strain evidence="11">ATCC BAA-73</strain>
    </source>
</reference>
<evidence type="ECO:0000259" key="9">
    <source>
        <dbReference type="PROSITE" id="PS51379"/>
    </source>
</evidence>
<feature type="compositionally biased region" description="Basic and acidic residues" evidence="8">
    <location>
        <begin position="322"/>
        <end position="340"/>
    </location>
</feature>
<dbReference type="OrthoDB" id="9781559at2"/>
<feature type="region of interest" description="Disordered" evidence="8">
    <location>
        <begin position="321"/>
        <end position="340"/>
    </location>
</feature>
<feature type="domain" description="4Fe-4S ferredoxin-type" evidence="9">
    <location>
        <begin position="188"/>
        <end position="215"/>
    </location>
</feature>
<keyword evidence="4" id="KW-0004">4Fe-4S</keyword>
<dbReference type="GO" id="GO:0051539">
    <property type="term" value="F:4 iron, 4 sulfur cluster binding"/>
    <property type="evidence" value="ECO:0007669"/>
    <property type="project" value="UniProtKB-KW"/>
</dbReference>
<dbReference type="Gene3D" id="3.30.70.20">
    <property type="match status" value="1"/>
</dbReference>
<dbReference type="EMBL" id="FUWM01000003">
    <property type="protein sequence ID" value="SJZ31293.1"/>
    <property type="molecule type" value="Genomic_DNA"/>
</dbReference>
<gene>
    <name evidence="10" type="ORF">SAMN02745118_00196</name>
</gene>
<dbReference type="InterPro" id="IPR007160">
    <property type="entry name" value="DUF362"/>
</dbReference>
<dbReference type="PROSITE" id="PS51379">
    <property type="entry name" value="4FE4S_FER_2"/>
    <property type="match status" value="2"/>
</dbReference>
<organism evidence="10 11">
    <name type="scientific">Selenihalanaerobacter shriftii</name>
    <dbReference type="NCBI Taxonomy" id="142842"/>
    <lineage>
        <taxon>Bacteria</taxon>
        <taxon>Bacillati</taxon>
        <taxon>Bacillota</taxon>
        <taxon>Clostridia</taxon>
        <taxon>Halanaerobiales</taxon>
        <taxon>Halobacteroidaceae</taxon>
        <taxon>Selenihalanaerobacter</taxon>
    </lineage>
</organism>
<name>A0A1T4JMA9_9FIRM</name>
<dbReference type="PROSITE" id="PS00198">
    <property type="entry name" value="4FE4S_FER_1"/>
    <property type="match status" value="2"/>
</dbReference>
<dbReference type="InterPro" id="IPR050157">
    <property type="entry name" value="PSI_iron-sulfur_center"/>
</dbReference>
<dbReference type="STRING" id="142842.SAMN02745118_00196"/>
<protein>
    <recommendedName>
        <fullName evidence="3">Ferredoxin</fullName>
    </recommendedName>
</protein>
<dbReference type="PANTHER" id="PTHR24960:SF79">
    <property type="entry name" value="PHOTOSYSTEM I IRON-SULFUR CENTER"/>
    <property type="match status" value="1"/>
</dbReference>
<evidence type="ECO:0000256" key="6">
    <source>
        <dbReference type="ARBA" id="ARBA00023004"/>
    </source>
</evidence>